<evidence type="ECO:0000256" key="1">
    <source>
        <dbReference type="SAM" id="MobiDB-lite"/>
    </source>
</evidence>
<feature type="region of interest" description="Disordered" evidence="1">
    <location>
        <begin position="1"/>
        <end position="23"/>
    </location>
</feature>
<dbReference type="OrthoDB" id="10379394at2759"/>
<proteinExistence type="predicted"/>
<dbReference type="EMBL" id="BMAW01095174">
    <property type="protein sequence ID" value="GFS68990.1"/>
    <property type="molecule type" value="Genomic_DNA"/>
</dbReference>
<reference evidence="2" key="1">
    <citation type="submission" date="2020-08" db="EMBL/GenBank/DDBJ databases">
        <title>Multicomponent nature underlies the extraordinary mechanical properties of spider dragline silk.</title>
        <authorList>
            <person name="Kono N."/>
            <person name="Nakamura H."/>
            <person name="Mori M."/>
            <person name="Yoshida Y."/>
            <person name="Ohtoshi R."/>
            <person name="Malay A.D."/>
            <person name="Moran D.A.P."/>
            <person name="Tomita M."/>
            <person name="Numata K."/>
            <person name="Arakawa K."/>
        </authorList>
    </citation>
    <scope>NUCLEOTIDE SEQUENCE</scope>
</reference>
<gene>
    <name evidence="2" type="ORF">NPIL_398471</name>
</gene>
<evidence type="ECO:0000313" key="3">
    <source>
        <dbReference type="Proteomes" id="UP000887013"/>
    </source>
</evidence>
<protein>
    <submittedName>
        <fullName evidence="2">Uncharacterized protein</fullName>
    </submittedName>
</protein>
<name>A0A8X6MN31_NEPPI</name>
<dbReference type="Proteomes" id="UP000887013">
    <property type="component" value="Unassembled WGS sequence"/>
</dbReference>
<evidence type="ECO:0000313" key="2">
    <source>
        <dbReference type="EMBL" id="GFS68990.1"/>
    </source>
</evidence>
<sequence>MPSEGKIPLPHASVNNLNPIRPTPGANRVCQEAGSSPKRIARPPALLREGLPLMDVGDKSVKAFKTRSICRSTRF</sequence>
<accession>A0A8X6MN31</accession>
<organism evidence="2 3">
    <name type="scientific">Nephila pilipes</name>
    <name type="common">Giant wood spider</name>
    <name type="synonym">Nephila maculata</name>
    <dbReference type="NCBI Taxonomy" id="299642"/>
    <lineage>
        <taxon>Eukaryota</taxon>
        <taxon>Metazoa</taxon>
        <taxon>Ecdysozoa</taxon>
        <taxon>Arthropoda</taxon>
        <taxon>Chelicerata</taxon>
        <taxon>Arachnida</taxon>
        <taxon>Araneae</taxon>
        <taxon>Araneomorphae</taxon>
        <taxon>Entelegynae</taxon>
        <taxon>Araneoidea</taxon>
        <taxon>Nephilidae</taxon>
        <taxon>Nephila</taxon>
    </lineage>
</organism>
<dbReference type="AlphaFoldDB" id="A0A8X6MN31"/>
<keyword evidence="3" id="KW-1185">Reference proteome</keyword>
<comment type="caution">
    <text evidence="2">The sequence shown here is derived from an EMBL/GenBank/DDBJ whole genome shotgun (WGS) entry which is preliminary data.</text>
</comment>